<keyword evidence="2" id="KW-1185">Reference proteome</keyword>
<sequence>MGLVCNSCTKDREIDETHSNGKQQVNNKHQFLAEYIQNTRIRQYQDNNLSIIDDDYQILNSQNNQQANKFQEQYNFWKKNKRNWDPQTRDQVVYNLNEYNPINQHINKSQQVSLDKCKDNFQALILHDNQNSKSETQNQSFQENIFSYKNQEMPQKKPKTESFNLIQQIKMQNDLRQQAKTIQNNILQDQIEEDDENEKQNQYLMGDDEYDNNNNSELQNKQKIKQKNKYEDLFQIFPSTSIRFYEAACTLQQWVRSFRYKYALKIKAKYQIKQSQQ</sequence>
<comment type="caution">
    <text evidence="1">The sequence shown here is derived from an EMBL/GenBank/DDBJ whole genome shotgun (WGS) entry which is preliminary data.</text>
</comment>
<dbReference type="InParanoid" id="A0A0V0R9H1"/>
<dbReference type="Proteomes" id="UP000054937">
    <property type="component" value="Unassembled WGS sequence"/>
</dbReference>
<dbReference type="AlphaFoldDB" id="A0A0V0R9H1"/>
<protein>
    <submittedName>
        <fullName evidence="1">Uncharacterized protein</fullName>
    </submittedName>
</protein>
<evidence type="ECO:0000313" key="1">
    <source>
        <dbReference type="EMBL" id="KRX11140.1"/>
    </source>
</evidence>
<reference evidence="1 2" key="1">
    <citation type="journal article" date="2015" name="Sci. Rep.">
        <title>Genome of the facultative scuticociliatosis pathogen Pseudocohnilembus persalinus provides insight into its virulence through horizontal gene transfer.</title>
        <authorList>
            <person name="Xiong J."/>
            <person name="Wang G."/>
            <person name="Cheng J."/>
            <person name="Tian M."/>
            <person name="Pan X."/>
            <person name="Warren A."/>
            <person name="Jiang C."/>
            <person name="Yuan D."/>
            <person name="Miao W."/>
        </authorList>
    </citation>
    <scope>NUCLEOTIDE SEQUENCE [LARGE SCALE GENOMIC DNA]</scope>
    <source>
        <strain evidence="1">36N120E</strain>
    </source>
</reference>
<proteinExistence type="predicted"/>
<organism evidence="1 2">
    <name type="scientific">Pseudocohnilembus persalinus</name>
    <name type="common">Ciliate</name>
    <dbReference type="NCBI Taxonomy" id="266149"/>
    <lineage>
        <taxon>Eukaryota</taxon>
        <taxon>Sar</taxon>
        <taxon>Alveolata</taxon>
        <taxon>Ciliophora</taxon>
        <taxon>Intramacronucleata</taxon>
        <taxon>Oligohymenophorea</taxon>
        <taxon>Scuticociliatia</taxon>
        <taxon>Philasterida</taxon>
        <taxon>Pseudocohnilembidae</taxon>
        <taxon>Pseudocohnilembus</taxon>
    </lineage>
</organism>
<evidence type="ECO:0000313" key="2">
    <source>
        <dbReference type="Proteomes" id="UP000054937"/>
    </source>
</evidence>
<name>A0A0V0R9H1_PSEPJ</name>
<accession>A0A0V0R9H1</accession>
<gene>
    <name evidence="1" type="ORF">PPERSA_10907</name>
</gene>
<dbReference type="EMBL" id="LDAU01000006">
    <property type="protein sequence ID" value="KRX11140.1"/>
    <property type="molecule type" value="Genomic_DNA"/>
</dbReference>